<dbReference type="PROSITE" id="PS01331">
    <property type="entry name" value="THYMIDYLATE_KINASE"/>
    <property type="match status" value="1"/>
</dbReference>
<comment type="caution">
    <text evidence="13">The sequence shown here is derived from an EMBL/GenBank/DDBJ whole genome shotgun (WGS) entry which is preliminary data.</text>
</comment>
<organism evidence="13 14">
    <name type="scientific">Acidiphilium iwatense</name>
    <dbReference type="NCBI Taxonomy" id="768198"/>
    <lineage>
        <taxon>Bacteria</taxon>
        <taxon>Pseudomonadati</taxon>
        <taxon>Pseudomonadota</taxon>
        <taxon>Alphaproteobacteria</taxon>
        <taxon>Acetobacterales</taxon>
        <taxon>Acidocellaceae</taxon>
        <taxon>Acidiphilium</taxon>
    </lineage>
</organism>
<dbReference type="PANTHER" id="PTHR10344">
    <property type="entry name" value="THYMIDYLATE KINASE"/>
    <property type="match status" value="1"/>
</dbReference>
<keyword evidence="6 11" id="KW-0547">Nucleotide-binding</keyword>
<gene>
    <name evidence="11 13" type="primary">tmk</name>
    <name evidence="13" type="ORF">L2A60_10455</name>
</gene>
<dbReference type="SUPFAM" id="SSF52540">
    <property type="entry name" value="P-loop containing nucleoside triphosphate hydrolases"/>
    <property type="match status" value="1"/>
</dbReference>
<evidence type="ECO:0000256" key="9">
    <source>
        <dbReference type="ARBA" id="ARBA00029962"/>
    </source>
</evidence>
<dbReference type="NCBIfam" id="TIGR00041">
    <property type="entry name" value="DTMP_kinase"/>
    <property type="match status" value="1"/>
</dbReference>
<evidence type="ECO:0000256" key="11">
    <source>
        <dbReference type="HAMAP-Rule" id="MF_00165"/>
    </source>
</evidence>
<evidence type="ECO:0000256" key="7">
    <source>
        <dbReference type="ARBA" id="ARBA00022777"/>
    </source>
</evidence>
<evidence type="ECO:0000256" key="3">
    <source>
        <dbReference type="ARBA" id="ARBA00017144"/>
    </source>
</evidence>
<feature type="domain" description="Thymidylate kinase-like" evidence="12">
    <location>
        <begin position="12"/>
        <end position="202"/>
    </location>
</feature>
<dbReference type="EMBL" id="JAKGBZ010000017">
    <property type="protein sequence ID" value="MCF3947099.1"/>
    <property type="molecule type" value="Genomic_DNA"/>
</dbReference>
<sequence length="218" mass="23612">MGCLNGLFVVAEGGEGAGKSSALARIAPRLERLGHAIVMTREPGGTPEGSALRSLLLASGRPTWESAAEHLLMAAARVQHVRRIIRPALERGAVVICDRFVGSTIAYQGAGRGLSQEFILQVHAQTTGDIWPDLTLLFDIDPKIGIARSRKRLHETESDEGRFEAVELAFHERVRACYLEQAAAKPDQHCVIDASGSQIEVAERAFNAVVGLLDRRKA</sequence>
<keyword evidence="8 11" id="KW-0067">ATP-binding</keyword>
<evidence type="ECO:0000256" key="1">
    <source>
        <dbReference type="ARBA" id="ARBA00009776"/>
    </source>
</evidence>
<evidence type="ECO:0000259" key="12">
    <source>
        <dbReference type="Pfam" id="PF02223"/>
    </source>
</evidence>
<comment type="similarity">
    <text evidence="1 11">Belongs to the thymidylate kinase family.</text>
</comment>
<dbReference type="CDD" id="cd01672">
    <property type="entry name" value="TMPK"/>
    <property type="match status" value="1"/>
</dbReference>
<dbReference type="EC" id="2.7.4.9" evidence="2 11"/>
<dbReference type="Gene3D" id="3.40.50.300">
    <property type="entry name" value="P-loop containing nucleotide triphosphate hydrolases"/>
    <property type="match status" value="1"/>
</dbReference>
<evidence type="ECO:0000256" key="5">
    <source>
        <dbReference type="ARBA" id="ARBA00022727"/>
    </source>
</evidence>
<keyword evidence="7 11" id="KW-0418">Kinase</keyword>
<evidence type="ECO:0000256" key="4">
    <source>
        <dbReference type="ARBA" id="ARBA00022679"/>
    </source>
</evidence>
<comment type="function">
    <text evidence="11">Phosphorylation of dTMP to form dTDP in both de novo and salvage pathways of dTTP synthesis.</text>
</comment>
<evidence type="ECO:0000256" key="2">
    <source>
        <dbReference type="ARBA" id="ARBA00012980"/>
    </source>
</evidence>
<dbReference type="InterPro" id="IPR039430">
    <property type="entry name" value="Thymidylate_kin-like_dom"/>
</dbReference>
<keyword evidence="4 11" id="KW-0808">Transferase</keyword>
<feature type="binding site" evidence="11">
    <location>
        <begin position="13"/>
        <end position="20"/>
    </location>
    <ligand>
        <name>ATP</name>
        <dbReference type="ChEBI" id="CHEBI:30616"/>
    </ligand>
</feature>
<keyword evidence="5 11" id="KW-0545">Nucleotide biosynthesis</keyword>
<keyword evidence="14" id="KW-1185">Reference proteome</keyword>
<dbReference type="InterPro" id="IPR018095">
    <property type="entry name" value="Thymidylate_kin_CS"/>
</dbReference>
<dbReference type="GO" id="GO:0004798">
    <property type="term" value="F:dTMP kinase activity"/>
    <property type="evidence" value="ECO:0007669"/>
    <property type="project" value="UniProtKB-EC"/>
</dbReference>
<accession>A0ABS9E0I6</accession>
<evidence type="ECO:0000256" key="10">
    <source>
        <dbReference type="ARBA" id="ARBA00048743"/>
    </source>
</evidence>
<evidence type="ECO:0000256" key="6">
    <source>
        <dbReference type="ARBA" id="ARBA00022741"/>
    </source>
</evidence>
<dbReference type="Proteomes" id="UP001521209">
    <property type="component" value="Unassembled WGS sequence"/>
</dbReference>
<evidence type="ECO:0000313" key="14">
    <source>
        <dbReference type="Proteomes" id="UP001521209"/>
    </source>
</evidence>
<dbReference type="RefSeq" id="WP_235704335.1">
    <property type="nucleotide sequence ID" value="NZ_JAKGBZ010000017.1"/>
</dbReference>
<dbReference type="InterPro" id="IPR027417">
    <property type="entry name" value="P-loop_NTPase"/>
</dbReference>
<dbReference type="HAMAP" id="MF_00165">
    <property type="entry name" value="Thymidylate_kinase"/>
    <property type="match status" value="1"/>
</dbReference>
<reference evidence="13 14" key="1">
    <citation type="submission" date="2022-01" db="EMBL/GenBank/DDBJ databases">
        <authorList>
            <person name="Won M."/>
            <person name="Kim S.-J."/>
            <person name="Kwon S.-W."/>
        </authorList>
    </citation>
    <scope>NUCLEOTIDE SEQUENCE [LARGE SCALE GENOMIC DNA]</scope>
    <source>
        <strain evidence="13 14">KCTC 23505</strain>
    </source>
</reference>
<comment type="catalytic activity">
    <reaction evidence="10 11">
        <text>dTMP + ATP = dTDP + ADP</text>
        <dbReference type="Rhea" id="RHEA:13517"/>
        <dbReference type="ChEBI" id="CHEBI:30616"/>
        <dbReference type="ChEBI" id="CHEBI:58369"/>
        <dbReference type="ChEBI" id="CHEBI:63528"/>
        <dbReference type="ChEBI" id="CHEBI:456216"/>
        <dbReference type="EC" id="2.7.4.9"/>
    </reaction>
</comment>
<protein>
    <recommendedName>
        <fullName evidence="3 11">Thymidylate kinase</fullName>
        <ecNumber evidence="2 11">2.7.4.9</ecNumber>
    </recommendedName>
    <alternativeName>
        <fullName evidence="9 11">dTMP kinase</fullName>
    </alternativeName>
</protein>
<dbReference type="PANTHER" id="PTHR10344:SF4">
    <property type="entry name" value="UMP-CMP KINASE 2, MITOCHONDRIAL"/>
    <property type="match status" value="1"/>
</dbReference>
<proteinExistence type="inferred from homology"/>
<evidence type="ECO:0000313" key="13">
    <source>
        <dbReference type="EMBL" id="MCF3947099.1"/>
    </source>
</evidence>
<name>A0ABS9E0I6_9PROT</name>
<evidence type="ECO:0000256" key="8">
    <source>
        <dbReference type="ARBA" id="ARBA00022840"/>
    </source>
</evidence>
<dbReference type="Pfam" id="PF02223">
    <property type="entry name" value="Thymidylate_kin"/>
    <property type="match status" value="1"/>
</dbReference>
<dbReference type="InterPro" id="IPR018094">
    <property type="entry name" value="Thymidylate_kinase"/>
</dbReference>